<protein>
    <recommendedName>
        <fullName evidence="2">C-type lectin domain-containing protein</fullName>
    </recommendedName>
</protein>
<dbReference type="InterPro" id="IPR016186">
    <property type="entry name" value="C-type_lectin-like/link_sf"/>
</dbReference>
<dbReference type="InterPro" id="IPR050111">
    <property type="entry name" value="C-type_lectin/snaclec_domain"/>
</dbReference>
<evidence type="ECO:0000313" key="3">
    <source>
        <dbReference type="EMBL" id="KAG6442317.1"/>
    </source>
</evidence>
<evidence type="ECO:0000259" key="2">
    <source>
        <dbReference type="PROSITE" id="PS50041"/>
    </source>
</evidence>
<dbReference type="InterPro" id="IPR016187">
    <property type="entry name" value="CTDL_fold"/>
</dbReference>
<dbReference type="Proteomes" id="UP000791440">
    <property type="component" value="Unassembled WGS sequence"/>
</dbReference>
<feature type="signal peptide" evidence="1">
    <location>
        <begin position="1"/>
        <end position="18"/>
    </location>
</feature>
<dbReference type="AlphaFoldDB" id="A0A921YNF4"/>
<dbReference type="SMART" id="SM00034">
    <property type="entry name" value="CLECT"/>
    <property type="match status" value="2"/>
</dbReference>
<reference evidence="3" key="1">
    <citation type="journal article" date="2016" name="Insect Biochem. Mol. Biol.">
        <title>Multifaceted biological insights from a draft genome sequence of the tobacco hornworm moth, Manduca sexta.</title>
        <authorList>
            <person name="Kanost M.R."/>
            <person name="Arrese E.L."/>
            <person name="Cao X."/>
            <person name="Chen Y.R."/>
            <person name="Chellapilla S."/>
            <person name="Goldsmith M.R."/>
            <person name="Grosse-Wilde E."/>
            <person name="Heckel D.G."/>
            <person name="Herndon N."/>
            <person name="Jiang H."/>
            <person name="Papanicolaou A."/>
            <person name="Qu J."/>
            <person name="Soulages J.L."/>
            <person name="Vogel H."/>
            <person name="Walters J."/>
            <person name="Waterhouse R.M."/>
            <person name="Ahn S.J."/>
            <person name="Almeida F.C."/>
            <person name="An C."/>
            <person name="Aqrawi P."/>
            <person name="Bretschneider A."/>
            <person name="Bryant W.B."/>
            <person name="Bucks S."/>
            <person name="Chao H."/>
            <person name="Chevignon G."/>
            <person name="Christen J.M."/>
            <person name="Clarke D.F."/>
            <person name="Dittmer N.T."/>
            <person name="Ferguson L.C.F."/>
            <person name="Garavelou S."/>
            <person name="Gordon K.H.J."/>
            <person name="Gunaratna R.T."/>
            <person name="Han Y."/>
            <person name="Hauser F."/>
            <person name="He Y."/>
            <person name="Heidel-Fischer H."/>
            <person name="Hirsh A."/>
            <person name="Hu Y."/>
            <person name="Jiang H."/>
            <person name="Kalra D."/>
            <person name="Klinner C."/>
            <person name="Konig C."/>
            <person name="Kovar C."/>
            <person name="Kroll A.R."/>
            <person name="Kuwar S.S."/>
            <person name="Lee S.L."/>
            <person name="Lehman R."/>
            <person name="Li K."/>
            <person name="Li Z."/>
            <person name="Liang H."/>
            <person name="Lovelace S."/>
            <person name="Lu Z."/>
            <person name="Mansfield J.H."/>
            <person name="McCulloch K.J."/>
            <person name="Mathew T."/>
            <person name="Morton B."/>
            <person name="Muzny D.M."/>
            <person name="Neunemann D."/>
            <person name="Ongeri F."/>
            <person name="Pauchet Y."/>
            <person name="Pu L.L."/>
            <person name="Pyrousis I."/>
            <person name="Rao X.J."/>
            <person name="Redding A."/>
            <person name="Roesel C."/>
            <person name="Sanchez-Gracia A."/>
            <person name="Schaack S."/>
            <person name="Shukla A."/>
            <person name="Tetreau G."/>
            <person name="Wang Y."/>
            <person name="Xiong G.H."/>
            <person name="Traut W."/>
            <person name="Walsh T.K."/>
            <person name="Worley K.C."/>
            <person name="Wu D."/>
            <person name="Wu W."/>
            <person name="Wu Y.Q."/>
            <person name="Zhang X."/>
            <person name="Zou Z."/>
            <person name="Zucker H."/>
            <person name="Briscoe A.D."/>
            <person name="Burmester T."/>
            <person name="Clem R.J."/>
            <person name="Feyereisen R."/>
            <person name="Grimmelikhuijzen C.J.P."/>
            <person name="Hamodrakas S.J."/>
            <person name="Hansson B.S."/>
            <person name="Huguet E."/>
            <person name="Jermiin L.S."/>
            <person name="Lan Q."/>
            <person name="Lehman H.K."/>
            <person name="Lorenzen M."/>
            <person name="Merzendorfer H."/>
            <person name="Michalopoulos I."/>
            <person name="Morton D.B."/>
            <person name="Muthukrishnan S."/>
            <person name="Oakeshott J.G."/>
            <person name="Palmer W."/>
            <person name="Park Y."/>
            <person name="Passarelli A.L."/>
            <person name="Rozas J."/>
            <person name="Schwartz L.M."/>
            <person name="Smith W."/>
            <person name="Southgate A."/>
            <person name="Vilcinskas A."/>
            <person name="Vogt R."/>
            <person name="Wang P."/>
            <person name="Werren J."/>
            <person name="Yu X.Q."/>
            <person name="Zhou J.J."/>
            <person name="Brown S.J."/>
            <person name="Scherer S.E."/>
            <person name="Richards S."/>
            <person name="Blissard G.W."/>
        </authorList>
    </citation>
    <scope>NUCLEOTIDE SEQUENCE</scope>
</reference>
<gene>
    <name evidence="3" type="ORF">O3G_MSEX002296</name>
</gene>
<dbReference type="SUPFAM" id="SSF56436">
    <property type="entry name" value="C-type lectin-like"/>
    <property type="match status" value="2"/>
</dbReference>
<dbReference type="InterPro" id="IPR001304">
    <property type="entry name" value="C-type_lectin-like"/>
</dbReference>
<evidence type="ECO:0000256" key="1">
    <source>
        <dbReference type="SAM" id="SignalP"/>
    </source>
</evidence>
<reference evidence="3" key="2">
    <citation type="submission" date="2020-12" db="EMBL/GenBank/DDBJ databases">
        <authorList>
            <person name="Kanost M."/>
        </authorList>
    </citation>
    <scope>NUCLEOTIDE SEQUENCE</scope>
</reference>
<dbReference type="Pfam" id="PF00059">
    <property type="entry name" value="Lectin_C"/>
    <property type="match status" value="1"/>
</dbReference>
<organism evidence="3 4">
    <name type="scientific">Manduca sexta</name>
    <name type="common">Tobacco hawkmoth</name>
    <name type="synonym">Tobacco hornworm</name>
    <dbReference type="NCBI Taxonomy" id="7130"/>
    <lineage>
        <taxon>Eukaryota</taxon>
        <taxon>Metazoa</taxon>
        <taxon>Ecdysozoa</taxon>
        <taxon>Arthropoda</taxon>
        <taxon>Hexapoda</taxon>
        <taxon>Insecta</taxon>
        <taxon>Pterygota</taxon>
        <taxon>Neoptera</taxon>
        <taxon>Endopterygota</taxon>
        <taxon>Lepidoptera</taxon>
        <taxon>Glossata</taxon>
        <taxon>Ditrysia</taxon>
        <taxon>Bombycoidea</taxon>
        <taxon>Sphingidae</taxon>
        <taxon>Sphinginae</taxon>
        <taxon>Sphingini</taxon>
        <taxon>Manduca</taxon>
    </lineage>
</organism>
<keyword evidence="4" id="KW-1185">Reference proteome</keyword>
<feature type="domain" description="C-type lectin" evidence="2">
    <location>
        <begin position="176"/>
        <end position="308"/>
    </location>
</feature>
<sequence length="327" mass="35892">MEFHGLVLLAFGTFLVAGSNDFRSDYEFHSAANGWFKFQKIPAKWHDARLRCNLEGAVLASPINVDVSDVIHSIISGHKHVFSSGVYTGVHNTITPTEYTSVEEVPLCSMPVGKYKNIFPEGYSGTSSCMRLLPQVGLVAGSCTDALPYICYKKKTEELVITECGTIDTGYRLDNRTGHCYKYHRYSQPWAGAYLTCAAEGGHLAIINSAAEAQVIRELIASVPNEAIFGGSKGGTALGFHDWNEKGIWRTIHGQTLVEAGYEDWSPGQPDNFLGSGTVGQHCGSIFRGGSRQFDDIQCSLQVPFICEKDPATLRPIPQSCNTQYEY</sequence>
<dbReference type="PANTHER" id="PTHR22803">
    <property type="entry name" value="MANNOSE, PHOSPHOLIPASE, LECTIN RECEPTOR RELATED"/>
    <property type="match status" value="1"/>
</dbReference>
<dbReference type="CDD" id="cd00037">
    <property type="entry name" value="CLECT"/>
    <property type="match status" value="2"/>
</dbReference>
<proteinExistence type="predicted"/>
<dbReference type="Gene3D" id="3.10.100.10">
    <property type="entry name" value="Mannose-Binding Protein A, subunit A"/>
    <property type="match status" value="2"/>
</dbReference>
<feature type="chain" id="PRO_5038276288" description="C-type lectin domain-containing protein" evidence="1">
    <location>
        <begin position="19"/>
        <end position="327"/>
    </location>
</feature>
<comment type="caution">
    <text evidence="3">The sequence shown here is derived from an EMBL/GenBank/DDBJ whole genome shotgun (WGS) entry which is preliminary data.</text>
</comment>
<dbReference type="PROSITE" id="PS50041">
    <property type="entry name" value="C_TYPE_LECTIN_2"/>
    <property type="match status" value="1"/>
</dbReference>
<dbReference type="EMBL" id="JH668292">
    <property type="protein sequence ID" value="KAG6442318.1"/>
    <property type="molecule type" value="Genomic_DNA"/>
</dbReference>
<keyword evidence="1" id="KW-0732">Signal</keyword>
<name>A0A921YNF4_MANSE</name>
<evidence type="ECO:0000313" key="4">
    <source>
        <dbReference type="Proteomes" id="UP000791440"/>
    </source>
</evidence>
<accession>A0A921YNF4</accession>
<dbReference type="OrthoDB" id="7357196at2759"/>
<dbReference type="EMBL" id="JH668292">
    <property type="protein sequence ID" value="KAG6442317.1"/>
    <property type="molecule type" value="Genomic_DNA"/>
</dbReference>